<dbReference type="Proteomes" id="UP001174909">
    <property type="component" value="Unassembled WGS sequence"/>
</dbReference>
<accession>A0AA35TQD3</accession>
<protein>
    <recommendedName>
        <fullName evidence="4">glutamate-1-semialdehyde 2,1-aminomutase</fullName>
        <ecNumber evidence="4">5.4.3.8</ecNumber>
    </recommendedName>
</protein>
<dbReference type="PANTHER" id="PTHR43713:SF3">
    <property type="entry name" value="GLUTAMATE-1-SEMIALDEHYDE 2,1-AMINOMUTASE 1, CHLOROPLASTIC-RELATED"/>
    <property type="match status" value="1"/>
</dbReference>
<dbReference type="GO" id="GO:0006779">
    <property type="term" value="P:porphyrin-containing compound biosynthetic process"/>
    <property type="evidence" value="ECO:0007669"/>
    <property type="project" value="UniProtKB-KW"/>
</dbReference>
<evidence type="ECO:0000256" key="4">
    <source>
        <dbReference type="ARBA" id="ARBA00012143"/>
    </source>
</evidence>
<dbReference type="PANTHER" id="PTHR43713">
    <property type="entry name" value="GLUTAMATE-1-SEMIALDEHYDE 2,1-AMINOMUTASE"/>
    <property type="match status" value="1"/>
</dbReference>
<comment type="cofactor">
    <cofactor evidence="1">
        <name>pyridoxal 5'-phosphate</name>
        <dbReference type="ChEBI" id="CHEBI:597326"/>
    </cofactor>
</comment>
<dbReference type="Gene3D" id="3.90.1150.10">
    <property type="entry name" value="Aspartate Aminotransferase, domain 1"/>
    <property type="match status" value="1"/>
</dbReference>
<dbReference type="InterPro" id="IPR049704">
    <property type="entry name" value="Aminotrans_3_PPA_site"/>
</dbReference>
<dbReference type="NCBIfam" id="NF000818">
    <property type="entry name" value="PRK00062.1"/>
    <property type="match status" value="1"/>
</dbReference>
<dbReference type="HAMAP" id="MF_00375">
    <property type="entry name" value="HemL_aminotrans_3"/>
    <property type="match status" value="1"/>
</dbReference>
<dbReference type="InterPro" id="IPR015421">
    <property type="entry name" value="PyrdxlP-dep_Trfase_major"/>
</dbReference>
<dbReference type="GO" id="GO:0042286">
    <property type="term" value="F:glutamate-1-semialdehyde 2,1-aminomutase activity"/>
    <property type="evidence" value="ECO:0007669"/>
    <property type="project" value="UniProtKB-EC"/>
</dbReference>
<keyword evidence="7" id="KW-0627">Porphyrin biosynthesis</keyword>
<dbReference type="InterPro" id="IPR015424">
    <property type="entry name" value="PyrdxlP-dep_Trfase"/>
</dbReference>
<proteinExistence type="inferred from homology"/>
<evidence type="ECO:0000256" key="3">
    <source>
        <dbReference type="ARBA" id="ARBA00008981"/>
    </source>
</evidence>
<name>A0AA35TQD3_GEOBA</name>
<evidence type="ECO:0000313" key="9">
    <source>
        <dbReference type="EMBL" id="CAI8051796.1"/>
    </source>
</evidence>
<dbReference type="GO" id="GO:0008483">
    <property type="term" value="F:transaminase activity"/>
    <property type="evidence" value="ECO:0007669"/>
    <property type="project" value="InterPro"/>
</dbReference>
<dbReference type="GO" id="GO:0030170">
    <property type="term" value="F:pyridoxal phosphate binding"/>
    <property type="evidence" value="ECO:0007669"/>
    <property type="project" value="InterPro"/>
</dbReference>
<keyword evidence="10" id="KW-1185">Reference proteome</keyword>
<comment type="similarity">
    <text evidence="3">Belongs to the class-III pyridoxal-phosphate-dependent aminotransferase family. HemL subfamily.</text>
</comment>
<dbReference type="Gene3D" id="3.40.640.10">
    <property type="entry name" value="Type I PLP-dependent aspartate aminotransferase-like (Major domain)"/>
    <property type="match status" value="1"/>
</dbReference>
<reference evidence="9" key="1">
    <citation type="submission" date="2023-03" db="EMBL/GenBank/DDBJ databases">
        <authorList>
            <person name="Steffen K."/>
            <person name="Cardenas P."/>
        </authorList>
    </citation>
    <scope>NUCLEOTIDE SEQUENCE</scope>
</reference>
<keyword evidence="5 8" id="KW-0663">Pyridoxal phosphate</keyword>
<dbReference type="CDD" id="cd00610">
    <property type="entry name" value="OAT_like"/>
    <property type="match status" value="1"/>
</dbReference>
<evidence type="ECO:0000256" key="8">
    <source>
        <dbReference type="RuleBase" id="RU003560"/>
    </source>
</evidence>
<dbReference type="InterPro" id="IPR004639">
    <property type="entry name" value="4pyrrol_synth_GluAld_NH2Trfase"/>
</dbReference>
<sequence>MQQQRSQQLFERAQRFIPGGVNSPVRSFRAVEGTPPFIARGNGARVWDVDGNEYIDYLGSWGPLALGHAHPVIVDAVQRAAADGTSFGAPVEQEVQLAEMICQALPSVDMVRLVNSGTEACMSALRLARAFTGRSKIVKFAGNYHGHADGLLVQAGSGALTHGVPTSAGVPESYAAETLVAAYNELESVQILFDAWPSDIAAVIVEPVAGNMGVVPPADGFLDGLRRITESHGALLIFDEVITGFRVAYGGAQTLYGIAPDITTMGKIIGGGLPVGAYGGRADIMQMVAPLGPMYQAGTLSGNPLAVAAGVATLTEMQRPGVYDQLEATAVRLTEGIAHAFATAEMPSTINRVASMFTGFFNPGPITSLAQVEQSDAAIYGRYFHAMLERGVYIAPSQFEAGFVSIAHTASDIDRTIAAVGEALSSLER</sequence>
<dbReference type="EMBL" id="CASHTH010003961">
    <property type="protein sequence ID" value="CAI8051796.1"/>
    <property type="molecule type" value="Genomic_DNA"/>
</dbReference>
<evidence type="ECO:0000256" key="2">
    <source>
        <dbReference type="ARBA" id="ARBA00004819"/>
    </source>
</evidence>
<dbReference type="NCBIfam" id="TIGR00713">
    <property type="entry name" value="hemL"/>
    <property type="match status" value="1"/>
</dbReference>
<keyword evidence="6" id="KW-0413">Isomerase</keyword>
<comment type="pathway">
    <text evidence="2">Porphyrin-containing compound metabolism; protoporphyrin-IX biosynthesis; 5-aminolevulinate from L-glutamyl-tRNA(Glu): step 2/2.</text>
</comment>
<dbReference type="PROSITE" id="PS00600">
    <property type="entry name" value="AA_TRANSFER_CLASS_3"/>
    <property type="match status" value="1"/>
</dbReference>
<dbReference type="EC" id="5.4.3.8" evidence="4"/>
<evidence type="ECO:0000256" key="6">
    <source>
        <dbReference type="ARBA" id="ARBA00023235"/>
    </source>
</evidence>
<dbReference type="FunFam" id="3.40.640.10:FF:000021">
    <property type="entry name" value="Glutamate-1-semialdehyde 2,1-aminomutase"/>
    <property type="match status" value="1"/>
</dbReference>
<evidence type="ECO:0000256" key="5">
    <source>
        <dbReference type="ARBA" id="ARBA00022898"/>
    </source>
</evidence>
<dbReference type="InterPro" id="IPR005814">
    <property type="entry name" value="Aminotrans_3"/>
</dbReference>
<evidence type="ECO:0000313" key="10">
    <source>
        <dbReference type="Proteomes" id="UP001174909"/>
    </source>
</evidence>
<dbReference type="AlphaFoldDB" id="A0AA35TQD3"/>
<organism evidence="9 10">
    <name type="scientific">Geodia barretti</name>
    <name type="common">Barrett's horny sponge</name>
    <dbReference type="NCBI Taxonomy" id="519541"/>
    <lineage>
        <taxon>Eukaryota</taxon>
        <taxon>Metazoa</taxon>
        <taxon>Porifera</taxon>
        <taxon>Demospongiae</taxon>
        <taxon>Heteroscleromorpha</taxon>
        <taxon>Tetractinellida</taxon>
        <taxon>Astrophorina</taxon>
        <taxon>Geodiidae</taxon>
        <taxon>Geodia</taxon>
    </lineage>
</organism>
<comment type="caution">
    <text evidence="9">The sequence shown here is derived from an EMBL/GenBank/DDBJ whole genome shotgun (WGS) entry which is preliminary data.</text>
</comment>
<gene>
    <name evidence="9" type="ORF">GBAR_LOCUS28354</name>
</gene>
<dbReference type="InterPro" id="IPR015422">
    <property type="entry name" value="PyrdxlP-dep_Trfase_small"/>
</dbReference>
<evidence type="ECO:0000256" key="7">
    <source>
        <dbReference type="ARBA" id="ARBA00023244"/>
    </source>
</evidence>
<dbReference type="Pfam" id="PF00202">
    <property type="entry name" value="Aminotran_3"/>
    <property type="match status" value="1"/>
</dbReference>
<dbReference type="SUPFAM" id="SSF53383">
    <property type="entry name" value="PLP-dependent transferases"/>
    <property type="match status" value="1"/>
</dbReference>
<evidence type="ECO:0000256" key="1">
    <source>
        <dbReference type="ARBA" id="ARBA00001933"/>
    </source>
</evidence>